<evidence type="ECO:0000313" key="3">
    <source>
        <dbReference type="EMBL" id="RIA34626.1"/>
    </source>
</evidence>
<dbReference type="PANTHER" id="PTHR12526">
    <property type="entry name" value="GLYCOSYLTRANSFERASE"/>
    <property type="match status" value="1"/>
</dbReference>
<feature type="domain" description="Glycosyltransferase subfamily 4-like N-terminal" evidence="2">
    <location>
        <begin position="27"/>
        <end position="178"/>
    </location>
</feature>
<evidence type="ECO:0000259" key="2">
    <source>
        <dbReference type="Pfam" id="PF13439"/>
    </source>
</evidence>
<comment type="caution">
    <text evidence="3">The sequence shown here is derived from an EMBL/GenBank/DDBJ whole genome shotgun (WGS) entry which is preliminary data.</text>
</comment>
<evidence type="ECO:0000259" key="1">
    <source>
        <dbReference type="Pfam" id="PF00534"/>
    </source>
</evidence>
<gene>
    <name evidence="3" type="ORF">DFO61_1280</name>
</gene>
<proteinExistence type="predicted"/>
<dbReference type="Pfam" id="PF13439">
    <property type="entry name" value="Glyco_transf_4"/>
    <property type="match status" value="1"/>
</dbReference>
<accession>A0A397NB63</accession>
<keyword evidence="3" id="KW-0808">Transferase</keyword>
<protein>
    <submittedName>
        <fullName evidence="3">Glycosyltransferase involved in cell wall biosynthesis</fullName>
    </submittedName>
</protein>
<name>A0A397NB63_ECTOL</name>
<dbReference type="InterPro" id="IPR001296">
    <property type="entry name" value="Glyco_trans_1"/>
</dbReference>
<dbReference type="SUPFAM" id="SSF53756">
    <property type="entry name" value="UDP-Glycosyltransferase/glycogen phosphorylase"/>
    <property type="match status" value="1"/>
</dbReference>
<dbReference type="InterPro" id="IPR028098">
    <property type="entry name" value="Glyco_trans_4-like_N"/>
</dbReference>
<feature type="domain" description="Glycosyl transferase family 1" evidence="1">
    <location>
        <begin position="189"/>
        <end position="340"/>
    </location>
</feature>
<sequence>MKHKVKVLQLQPDYNVKAHDFADLAEQVVKAFPAERYEVVSAYLGGRPHEGQPASVAERSVYFGLSGSQLKGMRVLALWRLFRFCRAERFDVVICNRFKAINMMLWLNRWLRIPNCIGITHGFGEYKRAYRRWQTARMIDESWRFVAVSSAVKDYLLRCRCGFAEKNTVVINNAIDIDKARALQLPRGEARASLGLSGDAFVFGAIGRLVPVKGHIHLVEAFAKCIERLPGALLVIIGEGRSRIDLEAAVERLGLHGRVLLPGAKADALQYIRAFDVFVMPSLSEGLPLALLEAMSGELPVIASDIPAMLPILKGAGGLAVGVGDVKGLAEALAEHFELSRANLYERGLCAFSYLQQHHGIEQYRSQYLALVDDCSR</sequence>
<dbReference type="GO" id="GO:0016757">
    <property type="term" value="F:glycosyltransferase activity"/>
    <property type="evidence" value="ECO:0007669"/>
    <property type="project" value="UniProtKB-ARBA"/>
</dbReference>
<reference evidence="3 4" key="1">
    <citation type="submission" date="2018-08" db="EMBL/GenBank/DDBJ databases">
        <title>Genome sequencing of rice bacterial endophytes.</title>
        <authorList>
            <person name="Venturi V."/>
        </authorList>
    </citation>
    <scope>NUCLEOTIDE SEQUENCE [LARGE SCALE GENOMIC DNA]</scope>
    <source>
        <strain evidence="3 4">E1205</strain>
    </source>
</reference>
<evidence type="ECO:0000313" key="4">
    <source>
        <dbReference type="Proteomes" id="UP000265836"/>
    </source>
</evidence>
<dbReference type="Gene3D" id="3.40.50.2000">
    <property type="entry name" value="Glycogen Phosphorylase B"/>
    <property type="match status" value="2"/>
</dbReference>
<dbReference type="AlphaFoldDB" id="A0A397NB63"/>
<dbReference type="RefSeq" id="WP_119692049.1">
    <property type="nucleotide sequence ID" value="NZ_QXDA01000002.1"/>
</dbReference>
<dbReference type="CDD" id="cd03811">
    <property type="entry name" value="GT4_GT28_WabH-like"/>
    <property type="match status" value="1"/>
</dbReference>
<dbReference type="Proteomes" id="UP000265836">
    <property type="component" value="Unassembled WGS sequence"/>
</dbReference>
<organism evidence="3 4">
    <name type="scientific">Ectopseudomonas oleovorans</name>
    <name type="common">Pseudomonas oleovorans</name>
    <dbReference type="NCBI Taxonomy" id="301"/>
    <lineage>
        <taxon>Bacteria</taxon>
        <taxon>Pseudomonadati</taxon>
        <taxon>Pseudomonadota</taxon>
        <taxon>Gammaproteobacteria</taxon>
        <taxon>Pseudomonadales</taxon>
        <taxon>Pseudomonadaceae</taxon>
        <taxon>Ectopseudomonas</taxon>
    </lineage>
</organism>
<dbReference type="EMBL" id="QXDA01000002">
    <property type="protein sequence ID" value="RIA34626.1"/>
    <property type="molecule type" value="Genomic_DNA"/>
</dbReference>
<dbReference type="Pfam" id="PF00534">
    <property type="entry name" value="Glycos_transf_1"/>
    <property type="match status" value="1"/>
</dbReference>